<proteinExistence type="predicted"/>
<dbReference type="AlphaFoldDB" id="A0A6G0LIV9"/>
<evidence type="ECO:0000313" key="1">
    <source>
        <dbReference type="EMBL" id="KAE9121920.1"/>
    </source>
</evidence>
<reference evidence="1 2" key="1">
    <citation type="submission" date="2018-09" db="EMBL/GenBank/DDBJ databases">
        <title>Genomic investigation of the strawberry pathogen Phytophthora fragariae indicates pathogenicity is determined by transcriptional variation in three key races.</title>
        <authorList>
            <person name="Adams T.M."/>
            <person name="Armitage A.D."/>
            <person name="Sobczyk M.K."/>
            <person name="Bates H.J."/>
            <person name="Dunwell J.M."/>
            <person name="Nellist C.F."/>
            <person name="Harrison R.J."/>
        </authorList>
    </citation>
    <scope>NUCLEOTIDE SEQUENCE [LARGE SCALE GENOMIC DNA]</scope>
    <source>
        <strain evidence="1 2">ONT-3</strain>
    </source>
</reference>
<accession>A0A6G0LIV9</accession>
<evidence type="ECO:0000313" key="2">
    <source>
        <dbReference type="Proteomes" id="UP000488956"/>
    </source>
</evidence>
<protein>
    <submittedName>
        <fullName evidence="1">Uncharacterized protein</fullName>
    </submittedName>
</protein>
<name>A0A6G0LIV9_9STRA</name>
<dbReference type="Proteomes" id="UP000488956">
    <property type="component" value="Unassembled WGS sequence"/>
</dbReference>
<comment type="caution">
    <text evidence="1">The sequence shown here is derived from an EMBL/GenBank/DDBJ whole genome shotgun (WGS) entry which is preliminary data.</text>
</comment>
<organism evidence="1 2">
    <name type="scientific">Phytophthora fragariae</name>
    <dbReference type="NCBI Taxonomy" id="53985"/>
    <lineage>
        <taxon>Eukaryota</taxon>
        <taxon>Sar</taxon>
        <taxon>Stramenopiles</taxon>
        <taxon>Oomycota</taxon>
        <taxon>Peronosporomycetes</taxon>
        <taxon>Peronosporales</taxon>
        <taxon>Peronosporaceae</taxon>
        <taxon>Phytophthora</taxon>
    </lineage>
</organism>
<dbReference type="EMBL" id="QXFX01000287">
    <property type="protein sequence ID" value="KAE9121920.1"/>
    <property type="molecule type" value="Genomic_DNA"/>
</dbReference>
<sequence length="257" mass="28566">MLARKTPTPDKAFCATAPPSSIAHLVGRIHRHGDVHTGQEAQERSAGAETYMQPRCVSGVSDVEERRVARSAHWLRTTRDQQPLCSTQPTGMRTVPRLANGSPMDLLFAIQDDVLKQKEQEAVNYFSHVQELREIIMTTRPARDVVATLKVRCISAERLNGCRGNRVTGIDSMGCVDWERRVRELRDIVAITVWDDSTAFRQRNIDFRPGAVGYAALTGPPGSRIYFGIGPYGRGKHPSSAERVDSDSVPFRTSLLP</sequence>
<gene>
    <name evidence="1" type="ORF">PF010_g6912</name>
</gene>